<evidence type="ECO:0000313" key="3">
    <source>
        <dbReference type="Proteomes" id="UP001276659"/>
    </source>
</evidence>
<dbReference type="SUPFAM" id="SSF56399">
    <property type="entry name" value="ADP-ribosylation"/>
    <property type="match status" value="1"/>
</dbReference>
<name>A0AAD9ZG28_9LECA</name>
<feature type="compositionally biased region" description="Polar residues" evidence="1">
    <location>
        <begin position="621"/>
        <end position="630"/>
    </location>
</feature>
<sequence>MSKPPLGDGHASDVVSLENLKTSSSSAEDAPTPGSQAIAATIDHDFHGLQLGETSEPELSIDEHISFNEDELVELELLRDQEIDALVDHGLLPEEERWNTECRNDLHLIYPEMNLDIVTGVQYPVRALKYQVKNISLPRIVADQLIVALRDIHTHDSELNTFDKWCKRDSSTTHGPNYLEWCYGIDLIPDDPEDDKKNAYDPFNPDWSKKESDLTDEQQLAFSKAQHQSEITDSMFGIDPSTIQGHHLANTILGKTPEEICAKIPETFRILHCESVIRSDLTSKFLRAKAKIKDDLEKLKTNILKGSVKPETRQKLGKRVDDREILIDLLIAPELVFHCTREDLIPFIVRQGFLKPGEKDVRCGSTYDPTFSLMYTDFRNAPTKFSEFGGLKMIACAVITGICRYMTREAGWRGQTEPYPGSHCHAANDMMEYIVFNEAQIIPCYVIHLDLGRDAAKFITKLSMNPSAYINQYREEQRKEKYAHQKLGLVVLGPGEKKRQKQALLAKAQKYFPYGFGAASGSKFVVEDVGEVSEDEEEYGIYQKDRVDNAGTTEAINDHTNFALEGEGEHSSEDDASEKDLEDNGKEEGEDEIAWEDQMGPEGRTKFDEYYDARKAKNKKQTQTPKRTDW</sequence>
<feature type="compositionally biased region" description="Basic and acidic residues" evidence="1">
    <location>
        <begin position="567"/>
        <end position="587"/>
    </location>
</feature>
<proteinExistence type="predicted"/>
<feature type="region of interest" description="Disordered" evidence="1">
    <location>
        <begin position="562"/>
        <end position="630"/>
    </location>
</feature>
<gene>
    <name evidence="2" type="ORF">OEA41_007742</name>
</gene>
<feature type="region of interest" description="Disordered" evidence="1">
    <location>
        <begin position="1"/>
        <end position="34"/>
    </location>
</feature>
<dbReference type="EMBL" id="JASNWA010000004">
    <property type="protein sequence ID" value="KAK3176419.1"/>
    <property type="molecule type" value="Genomic_DNA"/>
</dbReference>
<comment type="caution">
    <text evidence="2">The sequence shown here is derived from an EMBL/GenBank/DDBJ whole genome shotgun (WGS) entry which is preliminary data.</text>
</comment>
<accession>A0AAD9ZG28</accession>
<reference evidence="2" key="1">
    <citation type="submission" date="2022-11" db="EMBL/GenBank/DDBJ databases">
        <title>Chromosomal genome sequence assembly and mating type (MAT) locus characterization of the leprose asexual lichenized fungus Lepraria neglecta (Nyl.) Erichsen.</title>
        <authorList>
            <person name="Allen J.L."/>
            <person name="Pfeffer B."/>
        </authorList>
    </citation>
    <scope>NUCLEOTIDE SEQUENCE</scope>
    <source>
        <strain evidence="2">Allen 5258</strain>
    </source>
</reference>
<feature type="compositionally biased region" description="Basic and acidic residues" evidence="1">
    <location>
        <begin position="603"/>
        <end position="615"/>
    </location>
</feature>
<keyword evidence="3" id="KW-1185">Reference proteome</keyword>
<dbReference type="AlphaFoldDB" id="A0AAD9ZG28"/>
<protein>
    <submittedName>
        <fullName evidence="2">Uncharacterized protein</fullName>
    </submittedName>
</protein>
<organism evidence="2 3">
    <name type="scientific">Lepraria neglecta</name>
    <dbReference type="NCBI Taxonomy" id="209136"/>
    <lineage>
        <taxon>Eukaryota</taxon>
        <taxon>Fungi</taxon>
        <taxon>Dikarya</taxon>
        <taxon>Ascomycota</taxon>
        <taxon>Pezizomycotina</taxon>
        <taxon>Lecanoromycetes</taxon>
        <taxon>OSLEUM clade</taxon>
        <taxon>Lecanoromycetidae</taxon>
        <taxon>Lecanorales</taxon>
        <taxon>Lecanorineae</taxon>
        <taxon>Stereocaulaceae</taxon>
        <taxon>Lepraria</taxon>
    </lineage>
</organism>
<evidence type="ECO:0000256" key="1">
    <source>
        <dbReference type="SAM" id="MobiDB-lite"/>
    </source>
</evidence>
<dbReference type="Gene3D" id="3.90.228.10">
    <property type="match status" value="1"/>
</dbReference>
<evidence type="ECO:0000313" key="2">
    <source>
        <dbReference type="EMBL" id="KAK3176419.1"/>
    </source>
</evidence>
<dbReference type="Proteomes" id="UP001276659">
    <property type="component" value="Unassembled WGS sequence"/>
</dbReference>